<dbReference type="RefSeq" id="WP_114642000.1">
    <property type="nucleotide sequence ID" value="NZ_JAACIO010000008.1"/>
</dbReference>
<dbReference type="InterPro" id="IPR014710">
    <property type="entry name" value="RmlC-like_jellyroll"/>
</dbReference>
<evidence type="ECO:0000259" key="1">
    <source>
        <dbReference type="PROSITE" id="PS50902"/>
    </source>
</evidence>
<proteinExistence type="predicted"/>
<comment type="caution">
    <text evidence="2">The sequence shown here is derived from an EMBL/GenBank/DDBJ whole genome shotgun (WGS) entry which is preliminary data.</text>
</comment>
<protein>
    <submittedName>
        <fullName evidence="2">DUF1971 domain-containing protein</fullName>
    </submittedName>
</protein>
<name>A0ABX9KHZ1_9FUSO</name>
<dbReference type="SUPFAM" id="SSF52218">
    <property type="entry name" value="Flavoproteins"/>
    <property type="match status" value="1"/>
</dbReference>
<reference evidence="2 3" key="1">
    <citation type="submission" date="2018-08" db="EMBL/GenBank/DDBJ databases">
        <title>Draft genome sequence of Psychrilyobacter sp. strain SD5 isolated from Black Sea water.</title>
        <authorList>
            <person name="Yadav S."/>
            <person name="Villanueva L."/>
            <person name="Damste J.S.S."/>
        </authorList>
    </citation>
    <scope>NUCLEOTIDE SEQUENCE [LARGE SCALE GENOMIC DNA]</scope>
    <source>
        <strain evidence="2 3">SD5</strain>
    </source>
</reference>
<evidence type="ECO:0000313" key="2">
    <source>
        <dbReference type="EMBL" id="REI41732.1"/>
    </source>
</evidence>
<dbReference type="Pfam" id="PF09313">
    <property type="entry name" value="TehB-like"/>
    <property type="match status" value="1"/>
</dbReference>
<dbReference type="SUPFAM" id="SSF51197">
    <property type="entry name" value="Clavaminate synthase-like"/>
    <property type="match status" value="1"/>
</dbReference>
<dbReference type="Proteomes" id="UP000263486">
    <property type="component" value="Unassembled WGS sequence"/>
</dbReference>
<gene>
    <name evidence="2" type="ORF">DYH56_06200</name>
</gene>
<dbReference type="Pfam" id="PF00258">
    <property type="entry name" value="Flavodoxin_1"/>
    <property type="match status" value="1"/>
</dbReference>
<dbReference type="Gene3D" id="2.60.120.10">
    <property type="entry name" value="Jelly Rolls"/>
    <property type="match status" value="1"/>
</dbReference>
<keyword evidence="3" id="KW-1185">Reference proteome</keyword>
<organism evidence="2 3">
    <name type="scientific">Psychrilyobacter piezotolerans</name>
    <dbReference type="NCBI Taxonomy" id="2293438"/>
    <lineage>
        <taxon>Bacteria</taxon>
        <taxon>Fusobacteriati</taxon>
        <taxon>Fusobacteriota</taxon>
        <taxon>Fusobacteriia</taxon>
        <taxon>Fusobacteriales</taxon>
        <taxon>Fusobacteriaceae</taxon>
        <taxon>Psychrilyobacter</taxon>
    </lineage>
</organism>
<dbReference type="EMBL" id="QUAJ01000008">
    <property type="protein sequence ID" value="REI41732.1"/>
    <property type="molecule type" value="Genomic_DNA"/>
</dbReference>
<accession>A0ABX9KHZ1</accession>
<dbReference type="InterPro" id="IPR008254">
    <property type="entry name" value="Flavodoxin/NO_synth"/>
</dbReference>
<dbReference type="PROSITE" id="PS50902">
    <property type="entry name" value="FLAVODOXIN_LIKE"/>
    <property type="match status" value="1"/>
</dbReference>
<dbReference type="Gene3D" id="3.40.50.360">
    <property type="match status" value="1"/>
</dbReference>
<feature type="domain" description="Flavodoxin-like" evidence="1">
    <location>
        <begin position="2"/>
        <end position="134"/>
    </location>
</feature>
<sequence>MLYILYYTETGNTERVALKLKERLKTAVVANINDFDSDILKEEDTLILGCAAYGDEELSAEMEIFVDKINYEWNGKTLGLFGSYGSGDGTWMDRWVKKMDDIGAKVVDNGLRIQRDSIEGRSYDEYAGFFKEVMEMKYSKDSLPKEAVKVGETPFMTGENVFPGILEKHMAPKEKYGYIVVEEGSLDFVWEDNLEEVFTVDKNHPFLIEPERYHHVIITEEVKFKVEFYKFEKEIKESCVEALRPGESFIK</sequence>
<dbReference type="InterPro" id="IPR029039">
    <property type="entry name" value="Flavoprotein-like_sf"/>
</dbReference>
<evidence type="ECO:0000313" key="3">
    <source>
        <dbReference type="Proteomes" id="UP000263486"/>
    </source>
</evidence>
<dbReference type="InterPro" id="IPR015392">
    <property type="entry name" value="TehB/YeaR-like_dom"/>
</dbReference>